<feature type="compositionally biased region" description="Low complexity" evidence="1">
    <location>
        <begin position="175"/>
        <end position="185"/>
    </location>
</feature>
<evidence type="ECO:0000256" key="1">
    <source>
        <dbReference type="SAM" id="MobiDB-lite"/>
    </source>
</evidence>
<dbReference type="Proteomes" id="UP001363151">
    <property type="component" value="Unassembled WGS sequence"/>
</dbReference>
<keyword evidence="2" id="KW-0472">Membrane</keyword>
<evidence type="ECO:0000313" key="3">
    <source>
        <dbReference type="EMBL" id="KAK7237364.1"/>
    </source>
</evidence>
<gene>
    <name evidence="3" type="ORF">SO694_00096065</name>
</gene>
<keyword evidence="2" id="KW-0812">Transmembrane</keyword>
<reference evidence="3 4" key="1">
    <citation type="submission" date="2024-03" db="EMBL/GenBank/DDBJ databases">
        <title>Aureococcus anophagefferens CCMP1851 and Kratosvirus quantuckense: Draft genome of a second virus-susceptible host strain in the model system.</title>
        <authorList>
            <person name="Chase E."/>
            <person name="Truchon A.R."/>
            <person name="Schepens W."/>
            <person name="Wilhelm S.W."/>
        </authorList>
    </citation>
    <scope>NUCLEOTIDE SEQUENCE [LARGE SCALE GENOMIC DNA]</scope>
    <source>
        <strain evidence="3 4">CCMP1851</strain>
    </source>
</reference>
<accession>A0ABR1FSQ5</accession>
<proteinExistence type="predicted"/>
<feature type="region of interest" description="Disordered" evidence="1">
    <location>
        <begin position="175"/>
        <end position="264"/>
    </location>
</feature>
<evidence type="ECO:0000313" key="4">
    <source>
        <dbReference type="Proteomes" id="UP001363151"/>
    </source>
</evidence>
<feature type="compositionally biased region" description="Basic and acidic residues" evidence="1">
    <location>
        <begin position="186"/>
        <end position="199"/>
    </location>
</feature>
<name>A0ABR1FSQ5_AURAN</name>
<dbReference type="EMBL" id="JBBJCI010000252">
    <property type="protein sequence ID" value="KAK7237364.1"/>
    <property type="molecule type" value="Genomic_DNA"/>
</dbReference>
<evidence type="ECO:0000256" key="2">
    <source>
        <dbReference type="SAM" id="Phobius"/>
    </source>
</evidence>
<keyword evidence="2" id="KW-1133">Transmembrane helix</keyword>
<feature type="transmembrane region" description="Helical" evidence="2">
    <location>
        <begin position="54"/>
        <end position="73"/>
    </location>
</feature>
<protein>
    <submittedName>
        <fullName evidence="3">Uncharacterized protein</fullName>
    </submittedName>
</protein>
<feature type="transmembrane region" description="Helical" evidence="2">
    <location>
        <begin position="12"/>
        <end position="34"/>
    </location>
</feature>
<organism evidence="3 4">
    <name type="scientific">Aureococcus anophagefferens</name>
    <name type="common">Harmful bloom alga</name>
    <dbReference type="NCBI Taxonomy" id="44056"/>
    <lineage>
        <taxon>Eukaryota</taxon>
        <taxon>Sar</taxon>
        <taxon>Stramenopiles</taxon>
        <taxon>Ochrophyta</taxon>
        <taxon>Pelagophyceae</taxon>
        <taxon>Pelagomonadales</taxon>
        <taxon>Pelagomonadaceae</taxon>
        <taxon>Aureococcus</taxon>
    </lineage>
</organism>
<comment type="caution">
    <text evidence="3">The sequence shown here is derived from an EMBL/GenBank/DDBJ whole genome shotgun (WGS) entry which is preliminary data.</text>
</comment>
<feature type="transmembrane region" description="Helical" evidence="2">
    <location>
        <begin position="85"/>
        <end position="106"/>
    </location>
</feature>
<keyword evidence="4" id="KW-1185">Reference proteome</keyword>
<feature type="compositionally biased region" description="Basic residues" evidence="1">
    <location>
        <begin position="212"/>
        <end position="229"/>
    </location>
</feature>
<sequence length="264" mass="28052">MEDPVFRMTAGLLVFADGGALQIAMALLVAMLSHRVYAAYEPYVDDDDDALSEVAQTQLVLVFFGSLLLFVGEHTDGERGYATDAFGAVLALVMSAGLLVAVYYVLVDALGRDRVEREERLLLEKAEGLIHHLAPTSPKRHVAFAADEKKEIELADVYGGSSSSDDDASSFAAAPSYEAATTPRATAEEKRPEEAKREATSPSATPKENTPRRGRSFRAKAIAAHRAKKAAAAPAPAAPRPPKGMSLAGIFGVPQSPEAASVQI</sequence>